<name>A0A9E8HFN6_9ALTE</name>
<feature type="domain" description="Fe2OG dioxygenase" evidence="9">
    <location>
        <begin position="111"/>
        <end position="209"/>
    </location>
</feature>
<evidence type="ECO:0000259" key="9">
    <source>
        <dbReference type="PROSITE" id="PS51471"/>
    </source>
</evidence>
<dbReference type="AlphaFoldDB" id="A0A9E8HFN6"/>
<dbReference type="GO" id="GO:0140097">
    <property type="term" value="F:catalytic activity, acting on DNA"/>
    <property type="evidence" value="ECO:0007669"/>
    <property type="project" value="UniProtKB-ARBA"/>
</dbReference>
<dbReference type="Gene3D" id="2.60.120.590">
    <property type="entry name" value="Alpha-ketoglutarate-dependent dioxygenase AlkB-like"/>
    <property type="match status" value="1"/>
</dbReference>
<evidence type="ECO:0000256" key="2">
    <source>
        <dbReference type="ARBA" id="ARBA00022723"/>
    </source>
</evidence>
<evidence type="ECO:0000256" key="7">
    <source>
        <dbReference type="ARBA" id="ARBA00023004"/>
    </source>
</evidence>
<dbReference type="GO" id="GO:0016787">
    <property type="term" value="F:hydrolase activity"/>
    <property type="evidence" value="ECO:0007669"/>
    <property type="project" value="UniProtKB-ARBA"/>
</dbReference>
<evidence type="ECO:0000256" key="6">
    <source>
        <dbReference type="ARBA" id="ARBA00023002"/>
    </source>
</evidence>
<dbReference type="RefSeq" id="WP_251809502.1">
    <property type="nucleotide sequence ID" value="NZ_CP101527.1"/>
</dbReference>
<dbReference type="EMBL" id="CP101527">
    <property type="protein sequence ID" value="UZW73360.1"/>
    <property type="molecule type" value="Genomic_DNA"/>
</dbReference>
<dbReference type="Pfam" id="PF13532">
    <property type="entry name" value="2OG-FeII_Oxy_2"/>
    <property type="match status" value="1"/>
</dbReference>
<dbReference type="KEGG" id="asem:NNL22_09865"/>
<keyword evidence="7" id="KW-0408">Iron</keyword>
<keyword evidence="5 10" id="KW-0223">Dioxygenase</keyword>
<dbReference type="PROSITE" id="PS51471">
    <property type="entry name" value="FE2OG_OXY"/>
    <property type="match status" value="1"/>
</dbReference>
<keyword evidence="3" id="KW-0227">DNA damage</keyword>
<evidence type="ECO:0000256" key="5">
    <source>
        <dbReference type="ARBA" id="ARBA00022964"/>
    </source>
</evidence>
<keyword evidence="8" id="KW-0234">DNA repair</keyword>
<dbReference type="InterPro" id="IPR027450">
    <property type="entry name" value="AlkB-like"/>
</dbReference>
<dbReference type="GO" id="GO:0006307">
    <property type="term" value="P:DNA alkylation repair"/>
    <property type="evidence" value="ECO:0007669"/>
    <property type="project" value="InterPro"/>
</dbReference>
<dbReference type="GO" id="GO:0032451">
    <property type="term" value="F:demethylase activity"/>
    <property type="evidence" value="ECO:0007669"/>
    <property type="project" value="UniProtKB-ARBA"/>
</dbReference>
<evidence type="ECO:0000313" key="11">
    <source>
        <dbReference type="Proteomes" id="UP001164472"/>
    </source>
</evidence>
<evidence type="ECO:0000256" key="4">
    <source>
        <dbReference type="ARBA" id="ARBA00022842"/>
    </source>
</evidence>
<keyword evidence="11" id="KW-1185">Reference proteome</keyword>
<evidence type="ECO:0000313" key="10">
    <source>
        <dbReference type="EMBL" id="UZW73360.1"/>
    </source>
</evidence>
<sequence length="210" mass="23805">MDSSFNHEASLFDSQPVKSDIPIEDGSLCLWHPLLPPEQADMLFTQLTKTLQWQQDSMAIAGKQVLIPRLQAWYGDAGSQYSYSGIALEPLPWTAELLTIKNTLEAITQQPFNSVLANYYRDGNDSVAWHQDNEPELGHNPVIASLSLGETRQFQLRHLNGNYPTVKLNLPHNALLLMSGSTQQYWLHQIPKTKKVVGPRINLTFRFIKH</sequence>
<dbReference type="Proteomes" id="UP001164472">
    <property type="component" value="Chromosome"/>
</dbReference>
<proteinExistence type="predicted"/>
<keyword evidence="2" id="KW-0479">Metal-binding</keyword>
<dbReference type="InterPro" id="IPR005123">
    <property type="entry name" value="Oxoglu/Fe-dep_dioxygenase_dom"/>
</dbReference>
<dbReference type="PANTHER" id="PTHR31212">
    <property type="entry name" value="ALPHA-KETOGLUTARATE-DEPENDENT DIOXYGENASE ALKB HOMOLOG 3"/>
    <property type="match status" value="1"/>
</dbReference>
<comment type="cofactor">
    <cofactor evidence="1">
        <name>Fe(2+)</name>
        <dbReference type="ChEBI" id="CHEBI:29033"/>
    </cofactor>
</comment>
<reference evidence="10" key="1">
    <citation type="submission" date="2022-07" db="EMBL/GenBank/DDBJ databases">
        <title>Alkalimarinus sp. nov., isolated from gut of a Alitta virens.</title>
        <authorList>
            <person name="Yang A.I."/>
            <person name="Shin N.-R."/>
        </authorList>
    </citation>
    <scope>NUCLEOTIDE SEQUENCE</scope>
    <source>
        <strain evidence="10">FA028</strain>
    </source>
</reference>
<keyword evidence="4" id="KW-0460">Magnesium</keyword>
<protein>
    <submittedName>
        <fullName evidence="10">Alpha-ketoglutarate-dependent dioxygenase AlkB</fullName>
    </submittedName>
</protein>
<dbReference type="PANTHER" id="PTHR31212:SF4">
    <property type="entry name" value="ALPHA-KETOGLUTARATE-DEPENDENT DIOXYGENASE ALKB HOMOLOG 3"/>
    <property type="match status" value="1"/>
</dbReference>
<evidence type="ECO:0000256" key="1">
    <source>
        <dbReference type="ARBA" id="ARBA00001954"/>
    </source>
</evidence>
<dbReference type="InterPro" id="IPR032854">
    <property type="entry name" value="ALKBH3"/>
</dbReference>
<dbReference type="SUPFAM" id="SSF51197">
    <property type="entry name" value="Clavaminate synthase-like"/>
    <property type="match status" value="1"/>
</dbReference>
<gene>
    <name evidence="10" type="ORF">NNL22_09865</name>
</gene>
<organism evidence="10 11">
    <name type="scientific">Alkalimarinus sediminis</name>
    <dbReference type="NCBI Taxonomy" id="1632866"/>
    <lineage>
        <taxon>Bacteria</taxon>
        <taxon>Pseudomonadati</taxon>
        <taxon>Pseudomonadota</taxon>
        <taxon>Gammaproteobacteria</taxon>
        <taxon>Alteromonadales</taxon>
        <taxon>Alteromonadaceae</taxon>
        <taxon>Alkalimarinus</taxon>
    </lineage>
</organism>
<dbReference type="InterPro" id="IPR037151">
    <property type="entry name" value="AlkB-like_sf"/>
</dbReference>
<dbReference type="GO" id="GO:0016705">
    <property type="term" value="F:oxidoreductase activity, acting on paired donors, with incorporation or reduction of molecular oxygen"/>
    <property type="evidence" value="ECO:0007669"/>
    <property type="project" value="UniProtKB-ARBA"/>
</dbReference>
<keyword evidence="6" id="KW-0560">Oxidoreductase</keyword>
<dbReference type="GO" id="GO:0046872">
    <property type="term" value="F:metal ion binding"/>
    <property type="evidence" value="ECO:0007669"/>
    <property type="project" value="UniProtKB-KW"/>
</dbReference>
<dbReference type="GO" id="GO:0051213">
    <property type="term" value="F:dioxygenase activity"/>
    <property type="evidence" value="ECO:0007669"/>
    <property type="project" value="UniProtKB-KW"/>
</dbReference>
<dbReference type="FunFam" id="2.60.120.590:FF:000004">
    <property type="entry name" value="DNA oxidative demethylase ALKBH2"/>
    <property type="match status" value="1"/>
</dbReference>
<evidence type="ECO:0000256" key="3">
    <source>
        <dbReference type="ARBA" id="ARBA00022763"/>
    </source>
</evidence>
<evidence type="ECO:0000256" key="8">
    <source>
        <dbReference type="ARBA" id="ARBA00023204"/>
    </source>
</evidence>
<accession>A0A9E8HFN6</accession>